<dbReference type="InterPro" id="IPR027417">
    <property type="entry name" value="P-loop_NTPase"/>
</dbReference>
<comment type="caution">
    <text evidence="1">The sequence shown here is derived from an EMBL/GenBank/DDBJ whole genome shotgun (WGS) entry which is preliminary data.</text>
</comment>
<proteinExistence type="predicted"/>
<sequence length="509" mass="59197">MAKKRKLTDKQYLEQWQKFKKNISLATPVDLNETPIEKQRRIEVLEKDDEAWFKYYFPNFYTSEPAQFHKKATKRVMQNPDWFEVRSWARELSKSGRTMMEILKLVLTGKKKNIIMVSNTLDNAARLLLPYKAILESNNRIINDYGKQQSIGNWEADEFKTQKGVAFRALGAGQSPRGTRNDAIRPDVILIDDIDTDEECRNKDRIRNKVKWVFEALYATRSISNPLLMIVCGNIIAKYCTVTELGKKADKWDIVNIRDKHGKSTWPQKNTEAAIDRVLSLMPTSSAKKEYFNDPQSEGTTFKEVHFKKLPQLRHCEKVLIYGDPSPSNNTKAKNSTKAVGVIGYKAGEYYLYKVWLGHATNAEFVNWLSQACLYLDFRKIDPKRVYVENNSLQDPHYTQVLVPLVNQFYQRTKYRIPMRPDKRKKPAKFERIEGTLEPKHNSGQLYCNEAEKDNPHMQLFVEQMLAVSEDCKEMDGPDMWEGGVWLIENRVTKQNTDYAVGTVESRKY</sequence>
<accession>A0AAW7DIY9</accession>
<reference evidence="1" key="1">
    <citation type="submission" date="2020-06" db="EMBL/GenBank/DDBJ databases">
        <authorList>
            <person name="Dong N."/>
        </authorList>
    </citation>
    <scope>NUCLEOTIDE SEQUENCE</scope>
    <source>
        <strain evidence="1">210</strain>
    </source>
</reference>
<protein>
    <recommendedName>
        <fullName evidence="3">Terminase large subunit gp17-like C-terminal domain-containing protein</fullName>
    </recommendedName>
</protein>
<reference evidence="1" key="2">
    <citation type="journal article" date="2022" name="Sci. Total Environ.">
        <title>Prevalence, transmission, and molecular epidemiology of tet(X)-positive bacteria among humans, animals, and environmental niches in China: An epidemiological, and genomic-based study.</title>
        <authorList>
            <person name="Dong N."/>
            <person name="Zeng Y."/>
            <person name="Cai C."/>
            <person name="Sun C."/>
            <person name="Lu J."/>
            <person name="Liu C."/>
            <person name="Zhou H."/>
            <person name="Sun Q."/>
            <person name="Shu L."/>
            <person name="Wang H."/>
            <person name="Wang Y."/>
            <person name="Wang S."/>
            <person name="Wu C."/>
            <person name="Chan E.W."/>
            <person name="Chen G."/>
            <person name="Shen Z."/>
            <person name="Chen S."/>
            <person name="Zhang R."/>
        </authorList>
    </citation>
    <scope>NUCLEOTIDE SEQUENCE</scope>
    <source>
        <strain evidence="1">210</strain>
    </source>
</reference>
<evidence type="ECO:0000313" key="2">
    <source>
        <dbReference type="Proteomes" id="UP001173578"/>
    </source>
</evidence>
<dbReference type="RefSeq" id="WP_286485334.1">
    <property type="nucleotide sequence ID" value="NZ_JACALR010000002.1"/>
</dbReference>
<name>A0AAW7DIY9_9FLAO</name>
<dbReference type="Gene3D" id="3.40.50.300">
    <property type="entry name" value="P-loop containing nucleotide triphosphate hydrolases"/>
    <property type="match status" value="1"/>
</dbReference>
<gene>
    <name evidence="1" type="ORF">HX095_05430</name>
</gene>
<evidence type="ECO:0008006" key="3">
    <source>
        <dbReference type="Google" id="ProtNLM"/>
    </source>
</evidence>
<dbReference type="EMBL" id="JACALR010000002">
    <property type="protein sequence ID" value="MDM1550650.1"/>
    <property type="molecule type" value="Genomic_DNA"/>
</dbReference>
<evidence type="ECO:0000313" key="1">
    <source>
        <dbReference type="EMBL" id="MDM1550650.1"/>
    </source>
</evidence>
<dbReference type="Proteomes" id="UP001173578">
    <property type="component" value="Unassembled WGS sequence"/>
</dbReference>
<organism evidence="1 2">
    <name type="scientific">Empedobacter falsenii</name>
    <dbReference type="NCBI Taxonomy" id="343874"/>
    <lineage>
        <taxon>Bacteria</taxon>
        <taxon>Pseudomonadati</taxon>
        <taxon>Bacteroidota</taxon>
        <taxon>Flavobacteriia</taxon>
        <taxon>Flavobacteriales</taxon>
        <taxon>Weeksellaceae</taxon>
        <taxon>Empedobacter</taxon>
    </lineage>
</organism>
<dbReference type="AlphaFoldDB" id="A0AAW7DIY9"/>